<dbReference type="EMBL" id="JAPWTK010000336">
    <property type="protein sequence ID" value="KAJ8942246.1"/>
    <property type="molecule type" value="Genomic_DNA"/>
</dbReference>
<sequence>MFDVDNFGPTAKKNDLRTYFNIVKILSTTCKQQGAKREVTLGALPLTPDLIVPQSSILGLHKLPTILPCLALIISFEVFPLIVRSSDYPLKYYVGPTLPHENTRSLNSTSRHILSLVLDC</sequence>
<evidence type="ECO:0000313" key="2">
    <source>
        <dbReference type="Proteomes" id="UP001162162"/>
    </source>
</evidence>
<proteinExistence type="predicted"/>
<dbReference type="AlphaFoldDB" id="A0AAV8XTQ8"/>
<gene>
    <name evidence="1" type="ORF">NQ318_003093</name>
</gene>
<accession>A0AAV8XTQ8</accession>
<reference evidence="1" key="1">
    <citation type="journal article" date="2023" name="Insect Mol. Biol.">
        <title>Genome sequencing provides insights into the evolution of gene families encoding plant cell wall-degrading enzymes in longhorned beetles.</title>
        <authorList>
            <person name="Shin N.R."/>
            <person name="Okamura Y."/>
            <person name="Kirsch R."/>
            <person name="Pauchet Y."/>
        </authorList>
    </citation>
    <scope>NUCLEOTIDE SEQUENCE</scope>
    <source>
        <strain evidence="1">AMC_N1</strain>
    </source>
</reference>
<evidence type="ECO:0000313" key="1">
    <source>
        <dbReference type="EMBL" id="KAJ8942246.1"/>
    </source>
</evidence>
<keyword evidence="2" id="KW-1185">Reference proteome</keyword>
<comment type="caution">
    <text evidence="1">The sequence shown here is derived from an EMBL/GenBank/DDBJ whole genome shotgun (WGS) entry which is preliminary data.</text>
</comment>
<organism evidence="1 2">
    <name type="scientific">Aromia moschata</name>
    <dbReference type="NCBI Taxonomy" id="1265417"/>
    <lineage>
        <taxon>Eukaryota</taxon>
        <taxon>Metazoa</taxon>
        <taxon>Ecdysozoa</taxon>
        <taxon>Arthropoda</taxon>
        <taxon>Hexapoda</taxon>
        <taxon>Insecta</taxon>
        <taxon>Pterygota</taxon>
        <taxon>Neoptera</taxon>
        <taxon>Endopterygota</taxon>
        <taxon>Coleoptera</taxon>
        <taxon>Polyphaga</taxon>
        <taxon>Cucujiformia</taxon>
        <taxon>Chrysomeloidea</taxon>
        <taxon>Cerambycidae</taxon>
        <taxon>Cerambycinae</taxon>
        <taxon>Callichromatini</taxon>
        <taxon>Aromia</taxon>
    </lineage>
</organism>
<protein>
    <submittedName>
        <fullName evidence="1">Uncharacterized protein</fullName>
    </submittedName>
</protein>
<dbReference type="Proteomes" id="UP001162162">
    <property type="component" value="Unassembled WGS sequence"/>
</dbReference>
<name>A0AAV8XTQ8_9CUCU</name>